<feature type="domain" description="Thioredoxin" evidence="2">
    <location>
        <begin position="327"/>
        <end position="472"/>
    </location>
</feature>
<keyword evidence="4" id="KW-1185">Reference proteome</keyword>
<dbReference type="InterPro" id="IPR050553">
    <property type="entry name" value="Thioredoxin_ResA/DsbE_sf"/>
</dbReference>
<feature type="compositionally biased region" description="Low complexity" evidence="1">
    <location>
        <begin position="478"/>
        <end position="501"/>
    </location>
</feature>
<dbReference type="OrthoDB" id="1272911at2"/>
<dbReference type="Gene3D" id="3.40.30.10">
    <property type="entry name" value="Glutaredoxin"/>
    <property type="match status" value="1"/>
</dbReference>
<evidence type="ECO:0000313" key="4">
    <source>
        <dbReference type="Proteomes" id="UP000031473"/>
    </source>
</evidence>
<dbReference type="InterPro" id="IPR013740">
    <property type="entry name" value="Redoxin"/>
</dbReference>
<reference evidence="3 4" key="1">
    <citation type="submission" date="2014-10" db="EMBL/GenBank/DDBJ databases">
        <title>Kaistella jeonii genome.</title>
        <authorList>
            <person name="Clayton J.T."/>
            <person name="Newman J.D."/>
        </authorList>
    </citation>
    <scope>NUCLEOTIDE SEQUENCE [LARGE SCALE GENOMIC DNA]</scope>
    <source>
        <strain evidence="3 4">DSM 17048</strain>
    </source>
</reference>
<dbReference type="InterPro" id="IPR036249">
    <property type="entry name" value="Thioredoxin-like_sf"/>
</dbReference>
<dbReference type="SUPFAM" id="SSF52833">
    <property type="entry name" value="Thioredoxin-like"/>
    <property type="match status" value="1"/>
</dbReference>
<dbReference type="RefSeq" id="WP_039349030.1">
    <property type="nucleotide sequence ID" value="NZ_FOLA01000003.1"/>
</dbReference>
<dbReference type="PANTHER" id="PTHR42852:SF13">
    <property type="entry name" value="PROTEIN DIPZ"/>
    <property type="match status" value="1"/>
</dbReference>
<sequence length="507" mass="55421">MKNYLLMLFVAIATISCSKKVEVKGNFAGGSPLERIEFVEASGVATLPLVNMGVDAKGSFSGSFDAPKDGMYIMSYAGKTAMVYLKGGQTFNISGKAENFPNQFTITGDAKKNNDFLLEVQKFIQTYAAKINVGELVAKDEANFLKEADKIKTDIEKNIDASAKNTSADSEVVKWKKDELNASILGLMNQYETNHAQAAQDVAYKPSQKFKDAVKKLEGDSDRLLKEQPIYRNYLLGKLSPEIQTFSTTNKKEGELPSSMFSRFLDTKKDLSQITKDYLLAYVIGGDLAPGMTAEHAAAVANTIKDKIKDAGIKKDLEHLQFVISGPKIGEAVPTAKLIKQDGSDFKLADVKGKPTLVMFYASWNPYISEATIPVLKEVANFYKSKMDFTYVNFDDTKDQFIKTSNAMLKGLPGNNAYADGGLNSQVAKDLGLYGFKLPSFVVLDKDGKIASRFFNNLGDPELITALDKVSGLKAPTAQPQAQLQNDLLAPQPQAQQQQAPQPAPAK</sequence>
<gene>
    <name evidence="3" type="ORF">OA86_03665</name>
</gene>
<evidence type="ECO:0000259" key="2">
    <source>
        <dbReference type="PROSITE" id="PS51352"/>
    </source>
</evidence>
<dbReference type="PROSITE" id="PS51257">
    <property type="entry name" value="PROKAR_LIPOPROTEIN"/>
    <property type="match status" value="1"/>
</dbReference>
<evidence type="ECO:0000256" key="1">
    <source>
        <dbReference type="SAM" id="MobiDB-lite"/>
    </source>
</evidence>
<comment type="caution">
    <text evidence="3">The sequence shown here is derived from an EMBL/GenBank/DDBJ whole genome shotgun (WGS) entry which is preliminary data.</text>
</comment>
<dbReference type="InterPro" id="IPR013766">
    <property type="entry name" value="Thioredoxin_domain"/>
</dbReference>
<dbReference type="STRING" id="266749.SAMN05421876_103162"/>
<dbReference type="CDD" id="cd02966">
    <property type="entry name" value="TlpA_like_family"/>
    <property type="match status" value="1"/>
</dbReference>
<dbReference type="PANTHER" id="PTHR42852">
    <property type="entry name" value="THIOL:DISULFIDE INTERCHANGE PROTEIN DSBE"/>
    <property type="match status" value="1"/>
</dbReference>
<accession>A0A0C1FD31</accession>
<feature type="region of interest" description="Disordered" evidence="1">
    <location>
        <begin position="475"/>
        <end position="507"/>
    </location>
</feature>
<organism evidence="3 4">
    <name type="scientific">Kaistella jeonii</name>
    <dbReference type="NCBI Taxonomy" id="266749"/>
    <lineage>
        <taxon>Bacteria</taxon>
        <taxon>Pseudomonadati</taxon>
        <taxon>Bacteroidota</taxon>
        <taxon>Flavobacteriia</taxon>
        <taxon>Flavobacteriales</taxon>
        <taxon>Weeksellaceae</taxon>
        <taxon>Chryseobacterium group</taxon>
        <taxon>Kaistella</taxon>
    </lineage>
</organism>
<dbReference type="EMBL" id="JSYL01000002">
    <property type="protein sequence ID" value="KIA89733.1"/>
    <property type="molecule type" value="Genomic_DNA"/>
</dbReference>
<dbReference type="Proteomes" id="UP000031473">
    <property type="component" value="Unassembled WGS sequence"/>
</dbReference>
<dbReference type="GO" id="GO:0016491">
    <property type="term" value="F:oxidoreductase activity"/>
    <property type="evidence" value="ECO:0007669"/>
    <property type="project" value="InterPro"/>
</dbReference>
<proteinExistence type="predicted"/>
<name>A0A0C1FD31_9FLAO</name>
<dbReference type="Pfam" id="PF08534">
    <property type="entry name" value="Redoxin"/>
    <property type="match status" value="1"/>
</dbReference>
<evidence type="ECO:0000313" key="3">
    <source>
        <dbReference type="EMBL" id="KIA89733.1"/>
    </source>
</evidence>
<dbReference type="AlphaFoldDB" id="A0A0C1FD31"/>
<protein>
    <submittedName>
        <fullName evidence="3">Thioredoxin</fullName>
    </submittedName>
</protein>
<dbReference type="PROSITE" id="PS51352">
    <property type="entry name" value="THIOREDOXIN_2"/>
    <property type="match status" value="1"/>
</dbReference>